<comment type="caution">
    <text evidence="22">The sequence shown here is derived from an EMBL/GenBank/DDBJ whole genome shotgun (WGS) entry which is preliminary data.</text>
</comment>
<proteinExistence type="inferred from homology"/>
<keyword evidence="7" id="KW-0285">Flavoprotein</keyword>
<dbReference type="EC" id="1.4.1.13" evidence="5"/>
<evidence type="ECO:0000256" key="10">
    <source>
        <dbReference type="ARBA" id="ARBA00022827"/>
    </source>
</evidence>
<dbReference type="Gene3D" id="3.60.20.10">
    <property type="entry name" value="Glutamine Phosphoribosylpyrophosphate, subunit 1, domain 1"/>
    <property type="match status" value="1"/>
</dbReference>
<evidence type="ECO:0000256" key="8">
    <source>
        <dbReference type="ARBA" id="ARBA00022643"/>
    </source>
</evidence>
<evidence type="ECO:0000256" key="15">
    <source>
        <dbReference type="ARBA" id="ARBA00023164"/>
    </source>
</evidence>
<keyword evidence="13" id="KW-0408">Iron</keyword>
<comment type="cofactor">
    <cofactor evidence="1">
        <name>FMN</name>
        <dbReference type="ChEBI" id="CHEBI:58210"/>
    </cofactor>
</comment>
<dbReference type="Pfam" id="PF04898">
    <property type="entry name" value="Glu_syn_central"/>
    <property type="match status" value="1"/>
</dbReference>
<dbReference type="InterPro" id="IPR036485">
    <property type="entry name" value="Glu_synth_asu_C_sf"/>
</dbReference>
<keyword evidence="8" id="KW-0288">FMN</keyword>
<accession>A0AAJ1IFE3</accession>
<evidence type="ECO:0000256" key="3">
    <source>
        <dbReference type="ARBA" id="ARBA00001974"/>
    </source>
</evidence>
<dbReference type="SUPFAM" id="SSF69336">
    <property type="entry name" value="Alpha subunit of glutamate synthase, C-terminal domain"/>
    <property type="match status" value="1"/>
</dbReference>
<evidence type="ECO:0000256" key="9">
    <source>
        <dbReference type="ARBA" id="ARBA00022723"/>
    </source>
</evidence>
<dbReference type="FunFam" id="2.160.20.60:FF:000001">
    <property type="entry name" value="Glutamate synthase, large subunit"/>
    <property type="match status" value="1"/>
</dbReference>
<dbReference type="Gene3D" id="3.20.20.70">
    <property type="entry name" value="Aldolase class I"/>
    <property type="match status" value="2"/>
</dbReference>
<dbReference type="SUPFAM" id="SSF56235">
    <property type="entry name" value="N-terminal nucleophile aminohydrolases (Ntn hydrolases)"/>
    <property type="match status" value="1"/>
</dbReference>
<keyword evidence="9" id="KW-0479">Metal-binding</keyword>
<dbReference type="InterPro" id="IPR002489">
    <property type="entry name" value="Glu_synth_asu_C"/>
</dbReference>
<dbReference type="InterPro" id="IPR029055">
    <property type="entry name" value="Ntn_hydrolases_N"/>
</dbReference>
<keyword evidence="11" id="KW-0315">Glutamine amidotransferase</keyword>
<dbReference type="NCBIfam" id="NF008730">
    <property type="entry name" value="PRK11750.1"/>
    <property type="match status" value="1"/>
</dbReference>
<dbReference type="CDD" id="cd00713">
    <property type="entry name" value="GltS"/>
    <property type="match status" value="1"/>
</dbReference>
<dbReference type="SUPFAM" id="SSF51395">
    <property type="entry name" value="FMN-linked oxidoreductases"/>
    <property type="match status" value="1"/>
</dbReference>
<dbReference type="Pfam" id="PF01493">
    <property type="entry name" value="GXGXG"/>
    <property type="match status" value="1"/>
</dbReference>
<dbReference type="PANTHER" id="PTHR11938">
    <property type="entry name" value="FAD NADPH DEHYDROGENASE/OXIDOREDUCTASE"/>
    <property type="match status" value="1"/>
</dbReference>
<keyword evidence="16" id="KW-0003">3Fe-4S</keyword>
<evidence type="ECO:0000256" key="12">
    <source>
        <dbReference type="ARBA" id="ARBA00023002"/>
    </source>
</evidence>
<dbReference type="PANTHER" id="PTHR11938:SF133">
    <property type="entry name" value="GLUTAMATE SYNTHASE (NADH)"/>
    <property type="match status" value="1"/>
</dbReference>
<evidence type="ECO:0000313" key="23">
    <source>
        <dbReference type="Proteomes" id="UP001221217"/>
    </source>
</evidence>
<evidence type="ECO:0000256" key="18">
    <source>
        <dbReference type="ARBA" id="ARBA00048151"/>
    </source>
</evidence>
<dbReference type="GO" id="GO:0004355">
    <property type="term" value="F:glutamate synthase (NADPH) activity"/>
    <property type="evidence" value="ECO:0007669"/>
    <property type="project" value="UniProtKB-EC"/>
</dbReference>
<keyword evidence="6" id="KW-0028">Amino-acid biosynthesis</keyword>
<dbReference type="CDD" id="cd02808">
    <property type="entry name" value="GltS_FMN"/>
    <property type="match status" value="1"/>
</dbReference>
<comment type="catalytic activity">
    <reaction evidence="18">
        <text>2 L-glutamate + NADP(+) = L-glutamine + 2-oxoglutarate + NADPH + H(+)</text>
        <dbReference type="Rhea" id="RHEA:15501"/>
        <dbReference type="ChEBI" id="CHEBI:15378"/>
        <dbReference type="ChEBI" id="CHEBI:16810"/>
        <dbReference type="ChEBI" id="CHEBI:29985"/>
        <dbReference type="ChEBI" id="CHEBI:57783"/>
        <dbReference type="ChEBI" id="CHEBI:58349"/>
        <dbReference type="ChEBI" id="CHEBI:58359"/>
        <dbReference type="EC" id="1.4.1.13"/>
    </reaction>
</comment>
<keyword evidence="14" id="KW-0411">Iron-sulfur</keyword>
<comment type="pathway">
    <text evidence="17">Amino-acid biosynthesis; L-glutamate biosynthesis via GLT pathway; L-glutamate from 2-oxoglutarate and L-glutamine (NADP(+) route): step 1/1.</text>
</comment>
<evidence type="ECO:0000256" key="4">
    <source>
        <dbReference type="ARBA" id="ARBA00009716"/>
    </source>
</evidence>
<comment type="similarity">
    <text evidence="4">Belongs to the glutamate synthase family.</text>
</comment>
<evidence type="ECO:0000256" key="17">
    <source>
        <dbReference type="ARBA" id="ARBA00037898"/>
    </source>
</evidence>
<dbReference type="GO" id="GO:0051538">
    <property type="term" value="F:3 iron, 4 sulfur cluster binding"/>
    <property type="evidence" value="ECO:0007669"/>
    <property type="project" value="UniProtKB-KW"/>
</dbReference>
<dbReference type="InterPro" id="IPR050711">
    <property type="entry name" value="ET-N_metabolism_enzyme"/>
</dbReference>
<sequence length="1488" mass="163145">MQQKQGLYDPSFEHDACGIGFTANITGVPEHQIIKDGLTILKKLVHRGAETSDNTGDGAGILFQIPFTFFRNECENLKIKLPEDGKYGIGMFFLPLNPDQNKDAVKIIESACSENGAEILGWRKVPVNPSCIGEKAEASRPEIKQAFIKCGSLSGKELERRLYLIRKVIDGKAADAHFSIEDIYTASMSSRTIVYKGMFVAEQLESFFDDLSNADFKSAFAIVHQRYSTNTFPSWILAQPFRCIAHNGEINTLKGNLNRMRAREPNLYSEEFGDDLKKLLPVTNNSLSDSANFDSVLELLMSSGRSIEHSAMMMMPEAFGQTYHISQDRRAFYEYHSAIMAPWDGPAAIVFTDGEKIGASLDRNGLRPARWTLTKSGRFVLASESGVLDFPPEEILKHGRLAPGKMLLVDMLKNRVKYDNEIKSEISRSQPYRRWLDENRIELRGLFQVPEITQSEPGTVKKYQKVFGISHEELTKVIAPMAASGKEPLSSMGNDEALAILSTRPSLLFDYFKQLFAQVTNPPIDPYRENLVMSLMSFIGREGNLLTESEEHCHQLKLQHPILSNDDIIRLKAIDLHGMSSAVINSVFPAGSGGTGLEEALNRICSEAIEQVKAGKTFIILSDRNINAENAPIPSLLAVSAVHHALVDAKLRQIAGLFIETGEARDVMHMALLLGYGVSAINPYLVFDSLPELQEEGSINPDMKLENAAENYIAACKTGILKVMSKMGVSTLRSYRGSQLFEAIGLEDRFIENYFAGTASRIGGIGLDKIAADVLERHETVFSETAKLNEGIIPPGGKLHYRRFSEKHLMTPEAVVNMQRAARTGDHEAYKRFSSDINNTSEKLCTLRSLFRFKEAEAIDIDEVEPASEIVKRFVSSAMSLGSISREAHETLAIAMNRLGAMSNSGEGGENIERYTPLENGDSLNGKVKQIASARFGVNSNYLSKAQELQIKIAQGAKPGEGGQLPGYKVDEFIGRNRHANPGTTLISPPPHHDIYSIEDLAQLIYDLKCGNPEARVSVKLVSEAGVGTIAAGVAKGKADMILISGGDGGTGASPISSIKYAGMPWELGLAETQQTLVMNGLRKNVRLQTDGQMRTGRDIVIAALLGAEEFGFGTASLVTLGCVMMRKCHKNTCPVGVATQDPELRKRFSGKPEHMINYMMFVAEETREIMASLGFHSINEMVGRTDRLEMNDAIDRWKERGIDLSAILYRPEAASREEFLCTADNKINLDSHLDATLIKEASDVIQKKKKSVIIKSSIKNTDRSVGATLSCRVSNEHAHKGLPDKSINCQFSGHAGQSFGAFLAPGISFELSGTANDYLGKGLSGGQIVVYPPEGSLFRSQNNIITGNVNLFGATGGEVFISGMAGERFAVRNSGVTAVVEGVGDHACEYMTGGKIVVLGKTGLNFAAGMSGGVAYVLDEDQLFDTKCNLEMVNVEPISDSGELEELRNLIEKHIKLTGSKYAARILDDWTEMSPAFVRVIPLRSNK</sequence>
<evidence type="ECO:0000256" key="5">
    <source>
        <dbReference type="ARBA" id="ARBA00012079"/>
    </source>
</evidence>
<evidence type="ECO:0000256" key="7">
    <source>
        <dbReference type="ARBA" id="ARBA00022630"/>
    </source>
</evidence>
<evidence type="ECO:0000256" key="1">
    <source>
        <dbReference type="ARBA" id="ARBA00001917"/>
    </source>
</evidence>
<dbReference type="GO" id="GO:0019676">
    <property type="term" value="P:ammonia assimilation cycle"/>
    <property type="evidence" value="ECO:0007669"/>
    <property type="project" value="TreeGrafter"/>
</dbReference>
<dbReference type="InterPro" id="IPR002932">
    <property type="entry name" value="Glu_synthdom"/>
</dbReference>
<reference evidence="22 23" key="1">
    <citation type="submission" date="2022-12" db="EMBL/GenBank/DDBJ databases">
        <title>Metagenome assembled genome from gulf of manar.</title>
        <authorList>
            <person name="Kohli P."/>
            <person name="Pk S."/>
            <person name="Venkata Ramana C."/>
            <person name="Sasikala C."/>
        </authorList>
    </citation>
    <scope>NUCLEOTIDE SEQUENCE [LARGE SCALE GENOMIC DNA]</scope>
    <source>
        <strain evidence="22">JB008</strain>
    </source>
</reference>
<keyword evidence="10" id="KW-0274">FAD</keyword>
<dbReference type="Pfam" id="PF01645">
    <property type="entry name" value="Glu_synthase"/>
    <property type="match status" value="1"/>
</dbReference>
<name>A0AAJ1IFE3_9SPIO</name>
<evidence type="ECO:0000256" key="20">
    <source>
        <dbReference type="ARBA" id="ARBA00079921"/>
    </source>
</evidence>
<protein>
    <recommendedName>
        <fullName evidence="19">Glutamate synthase [NADPH] large chain</fullName>
        <ecNumber evidence="5">1.4.1.13</ecNumber>
    </recommendedName>
    <alternativeName>
        <fullName evidence="20">Glutamate synthase subunit alpha</fullName>
    </alternativeName>
</protein>
<dbReference type="Gene3D" id="2.160.20.60">
    <property type="entry name" value="Glutamate synthase, alpha subunit, C-terminal domain"/>
    <property type="match status" value="1"/>
</dbReference>
<evidence type="ECO:0000256" key="2">
    <source>
        <dbReference type="ARBA" id="ARBA00001927"/>
    </source>
</evidence>
<keyword evidence="12 22" id="KW-0560">Oxidoreductase</keyword>
<dbReference type="InterPro" id="IPR017932">
    <property type="entry name" value="GATase_2_dom"/>
</dbReference>
<dbReference type="Proteomes" id="UP001221217">
    <property type="component" value="Unassembled WGS sequence"/>
</dbReference>
<evidence type="ECO:0000256" key="14">
    <source>
        <dbReference type="ARBA" id="ARBA00023014"/>
    </source>
</evidence>
<evidence type="ECO:0000256" key="6">
    <source>
        <dbReference type="ARBA" id="ARBA00022605"/>
    </source>
</evidence>
<feature type="domain" description="Glutamine amidotransferase type-2" evidence="21">
    <location>
        <begin position="17"/>
        <end position="412"/>
    </location>
</feature>
<evidence type="ECO:0000256" key="13">
    <source>
        <dbReference type="ARBA" id="ARBA00023004"/>
    </source>
</evidence>
<dbReference type="EMBL" id="JAQQAL010000044">
    <property type="protein sequence ID" value="MDC7228269.1"/>
    <property type="molecule type" value="Genomic_DNA"/>
</dbReference>
<comment type="cofactor">
    <cofactor evidence="3">
        <name>FAD</name>
        <dbReference type="ChEBI" id="CHEBI:57692"/>
    </cofactor>
</comment>
<evidence type="ECO:0000313" key="22">
    <source>
        <dbReference type="EMBL" id="MDC7228269.1"/>
    </source>
</evidence>
<keyword evidence="15" id="KW-0314">Glutamate biosynthesis</keyword>
<dbReference type="InterPro" id="IPR013785">
    <property type="entry name" value="Aldolase_TIM"/>
</dbReference>
<evidence type="ECO:0000256" key="11">
    <source>
        <dbReference type="ARBA" id="ARBA00022962"/>
    </source>
</evidence>
<evidence type="ECO:0000256" key="19">
    <source>
        <dbReference type="ARBA" id="ARBA00072108"/>
    </source>
</evidence>
<dbReference type="CDD" id="cd00982">
    <property type="entry name" value="gltB_C"/>
    <property type="match status" value="1"/>
</dbReference>
<gene>
    <name evidence="22" type="primary">gltB</name>
    <name evidence="22" type="ORF">PQJ61_16020</name>
</gene>
<dbReference type="InterPro" id="IPR006982">
    <property type="entry name" value="Glu_synth_centr_N"/>
</dbReference>
<dbReference type="FunFam" id="3.60.20.10:FF:000001">
    <property type="entry name" value="Glutamate synthase, large subunit"/>
    <property type="match status" value="1"/>
</dbReference>
<dbReference type="Pfam" id="PF00310">
    <property type="entry name" value="GATase_2"/>
    <property type="match status" value="1"/>
</dbReference>
<dbReference type="FunFam" id="3.20.20.70:FF:000031">
    <property type="entry name" value="Glutamate synthase 1 [NADH]"/>
    <property type="match status" value="1"/>
</dbReference>
<dbReference type="PROSITE" id="PS51278">
    <property type="entry name" value="GATASE_TYPE_2"/>
    <property type="match status" value="1"/>
</dbReference>
<dbReference type="GO" id="GO:0046872">
    <property type="term" value="F:metal ion binding"/>
    <property type="evidence" value="ECO:0007669"/>
    <property type="project" value="UniProtKB-KW"/>
</dbReference>
<evidence type="ECO:0000256" key="16">
    <source>
        <dbReference type="ARBA" id="ARBA00023291"/>
    </source>
</evidence>
<organism evidence="22 23">
    <name type="scientific">Candidatus Thalassospirochaeta sargassi</name>
    <dbReference type="NCBI Taxonomy" id="3119039"/>
    <lineage>
        <taxon>Bacteria</taxon>
        <taxon>Pseudomonadati</taxon>
        <taxon>Spirochaetota</taxon>
        <taxon>Spirochaetia</taxon>
        <taxon>Spirochaetales</taxon>
        <taxon>Spirochaetaceae</taxon>
        <taxon>Candidatus Thalassospirochaeta</taxon>
    </lineage>
</organism>
<dbReference type="GO" id="GO:0006537">
    <property type="term" value="P:glutamate biosynthetic process"/>
    <property type="evidence" value="ECO:0007669"/>
    <property type="project" value="UniProtKB-KW"/>
</dbReference>
<comment type="cofactor">
    <cofactor evidence="2">
        <name>[3Fe-4S] cluster</name>
        <dbReference type="ChEBI" id="CHEBI:21137"/>
    </cofactor>
</comment>
<evidence type="ECO:0000259" key="21">
    <source>
        <dbReference type="PROSITE" id="PS51278"/>
    </source>
</evidence>